<proteinExistence type="predicted"/>
<feature type="region of interest" description="Disordered" evidence="2">
    <location>
        <begin position="1"/>
        <end position="108"/>
    </location>
</feature>
<gene>
    <name evidence="4" type="ORF">KGF57_001713</name>
</gene>
<accession>A0AAD5BGR3</accession>
<reference evidence="4 5" key="1">
    <citation type="journal article" date="2022" name="DNA Res.">
        <title>Genome analysis of five recently described species of the CUG-Ser clade uncovers Candida theae as a new hybrid lineage with pathogenic potential in the Candida parapsilosis species complex.</title>
        <authorList>
            <person name="Mixao V."/>
            <person name="Del Olmo V."/>
            <person name="Hegedusova E."/>
            <person name="Saus E."/>
            <person name="Pryszcz L."/>
            <person name="Cillingova A."/>
            <person name="Nosek J."/>
            <person name="Gabaldon T."/>
        </authorList>
    </citation>
    <scope>NUCLEOTIDE SEQUENCE [LARGE SCALE GENOMIC DNA]</scope>
    <source>
        <strain evidence="4 5">CBS 12239</strain>
    </source>
</reference>
<evidence type="ECO:0000256" key="2">
    <source>
        <dbReference type="SAM" id="MobiDB-lite"/>
    </source>
</evidence>
<dbReference type="Pfam" id="PF20994">
    <property type="entry name" value="CENPU"/>
    <property type="match status" value="1"/>
</dbReference>
<protein>
    <recommendedName>
        <fullName evidence="3">Inner kinetochore subunit AME1 domain-containing protein</fullName>
    </recommendedName>
</protein>
<dbReference type="AlphaFoldDB" id="A0AAD5BGR3"/>
<dbReference type="EMBL" id="JAIHNG010000076">
    <property type="protein sequence ID" value="KAI5961476.1"/>
    <property type="molecule type" value="Genomic_DNA"/>
</dbReference>
<organism evidence="4 5">
    <name type="scientific">Candida theae</name>
    <dbReference type="NCBI Taxonomy" id="1198502"/>
    <lineage>
        <taxon>Eukaryota</taxon>
        <taxon>Fungi</taxon>
        <taxon>Dikarya</taxon>
        <taxon>Ascomycota</taxon>
        <taxon>Saccharomycotina</taxon>
        <taxon>Pichiomycetes</taxon>
        <taxon>Debaryomycetaceae</taxon>
        <taxon>Candida/Lodderomyces clade</taxon>
        <taxon>Candida</taxon>
    </lineage>
</organism>
<evidence type="ECO:0000259" key="3">
    <source>
        <dbReference type="Pfam" id="PF20994"/>
    </source>
</evidence>
<feature type="compositionally biased region" description="Basic and acidic residues" evidence="2">
    <location>
        <begin position="1"/>
        <end position="11"/>
    </location>
</feature>
<dbReference type="Proteomes" id="UP001204833">
    <property type="component" value="Unassembled WGS sequence"/>
</dbReference>
<dbReference type="GeneID" id="76149772"/>
<keyword evidence="1" id="KW-0175">Coiled coil</keyword>
<dbReference type="RefSeq" id="XP_051609769.1">
    <property type="nucleotide sequence ID" value="XM_051750948.1"/>
</dbReference>
<feature type="domain" description="Inner kinetochore subunit AME1" evidence="3">
    <location>
        <begin position="189"/>
        <end position="314"/>
    </location>
</feature>
<feature type="compositionally biased region" description="Basic and acidic residues" evidence="2">
    <location>
        <begin position="90"/>
        <end position="100"/>
    </location>
</feature>
<evidence type="ECO:0000313" key="5">
    <source>
        <dbReference type="Proteomes" id="UP001204833"/>
    </source>
</evidence>
<evidence type="ECO:0000313" key="4">
    <source>
        <dbReference type="EMBL" id="KAI5961476.1"/>
    </source>
</evidence>
<sequence length="322" mass="36587">MNKFDTQERQIQRQARIRGSGKRVIQAQKLEIVEEQPPNSSSDIADNPPEIELPQKESSVHVDVSAQATPQKRKRGRPKKKRAGGRKRRTLEEPEKKLSPESDTSNEVTTVLKEIPDLSHEDSQSRIKPAVPLVLGPDDIISKVGTTSAREKGAVQLRGKQEMDFFKVLQSLIENFEVATPYSDEFKLHVLNAIEELRDRTAQLKKTSESISKIQKEKDQLRQRILAVKDQSKNVAMQMQEFVETKNRTRQEYEWTKSIYERIETLKREMKGDAPSKTSTSETVVRSLSTLKGVLSPKIGVVAKLRQINGKLKQKEAKLPTV</sequence>
<feature type="coiled-coil region" evidence="1">
    <location>
        <begin position="204"/>
        <end position="231"/>
    </location>
</feature>
<evidence type="ECO:0000256" key="1">
    <source>
        <dbReference type="SAM" id="Coils"/>
    </source>
</evidence>
<dbReference type="InterPro" id="IPR048743">
    <property type="entry name" value="AME1"/>
</dbReference>
<keyword evidence="5" id="KW-1185">Reference proteome</keyword>
<comment type="caution">
    <text evidence="4">The sequence shown here is derived from an EMBL/GenBank/DDBJ whole genome shotgun (WGS) entry which is preliminary data.</text>
</comment>
<feature type="compositionally biased region" description="Basic residues" evidence="2">
    <location>
        <begin position="71"/>
        <end position="89"/>
    </location>
</feature>
<name>A0AAD5BGR3_9ASCO</name>